<accession>A0ABR9YEX8</accession>
<dbReference type="Pfam" id="PF01757">
    <property type="entry name" value="Acyl_transf_3"/>
    <property type="match status" value="1"/>
</dbReference>
<gene>
    <name evidence="3" type="ORF">HKD21_08575</name>
</gene>
<keyword evidence="3" id="KW-0808">Transferase</keyword>
<name>A0ABR9YEX8_9PROT</name>
<evidence type="ECO:0000313" key="4">
    <source>
        <dbReference type="Proteomes" id="UP000630952"/>
    </source>
</evidence>
<protein>
    <submittedName>
        <fullName evidence="3">Acyltransferase</fullName>
    </submittedName>
</protein>
<feature type="transmembrane region" description="Helical" evidence="1">
    <location>
        <begin position="234"/>
        <end position="253"/>
    </location>
</feature>
<evidence type="ECO:0000259" key="2">
    <source>
        <dbReference type="Pfam" id="PF01757"/>
    </source>
</evidence>
<reference evidence="4" key="1">
    <citation type="submission" date="2020-04" db="EMBL/GenBank/DDBJ databases">
        <title>Description of novel Gluconacetobacter.</title>
        <authorList>
            <person name="Sombolestani A."/>
        </authorList>
    </citation>
    <scope>NUCLEOTIDE SEQUENCE [LARGE SCALE GENOMIC DNA]</scope>
    <source>
        <strain evidence="4">LMG 27748</strain>
    </source>
</reference>
<dbReference type="Proteomes" id="UP000630952">
    <property type="component" value="Unassembled WGS sequence"/>
</dbReference>
<keyword evidence="4" id="KW-1185">Reference proteome</keyword>
<dbReference type="PANTHER" id="PTHR23028">
    <property type="entry name" value="ACETYLTRANSFERASE"/>
    <property type="match status" value="1"/>
</dbReference>
<evidence type="ECO:0000313" key="3">
    <source>
        <dbReference type="EMBL" id="MBF0876902.1"/>
    </source>
</evidence>
<keyword evidence="1" id="KW-0472">Membrane</keyword>
<evidence type="ECO:0000256" key="1">
    <source>
        <dbReference type="SAM" id="Phobius"/>
    </source>
</evidence>
<feature type="transmembrane region" description="Helical" evidence="1">
    <location>
        <begin position="55"/>
        <end position="75"/>
    </location>
</feature>
<feature type="transmembrane region" description="Helical" evidence="1">
    <location>
        <begin position="96"/>
        <end position="114"/>
    </location>
</feature>
<feature type="transmembrane region" description="Helical" evidence="1">
    <location>
        <begin position="268"/>
        <end position="286"/>
    </location>
</feature>
<keyword evidence="1" id="KW-1133">Transmembrane helix</keyword>
<feature type="transmembrane region" description="Helical" evidence="1">
    <location>
        <begin position="184"/>
        <end position="202"/>
    </location>
</feature>
<sequence length="381" mass="42543">MSDRTHETARLNRPSGDHIPSLQSLRGIASLTVLMRHYVRCFPGGETFWLAYQNIFFNSQAAVVVFFVLSGFVLSPSFFNKPTSVSELAGFYVRRFFRIVPLLAVVTAFSFFYVKSAFSTWKVPFANSWFEGLLAHDVPLSASILARCFVGMNSALVPQNWTIACELLVALILPFLVKACTGRLWLAALTFVIATVLSFLAADGGGKSLPVLYAVDFVIGILTFRILQSYTKRYSDLFFYAAVIGLVCTWKMVEVVTGRVDLPFNDPLRSLVEAIFAAFIIYGLATKNHMARLLSARWLVWLGDISFGIYLVHFLVIVVVARLMAHFLVPYSLPAQMLLMLVPVLAISLGASYFSYRFIEIPFNDLGKSLQRHVRAALARG</sequence>
<dbReference type="RefSeq" id="WP_194255288.1">
    <property type="nucleotide sequence ID" value="NZ_JABCQO010000006.1"/>
</dbReference>
<dbReference type="PANTHER" id="PTHR23028:SF53">
    <property type="entry name" value="ACYL_TRANSF_3 DOMAIN-CONTAINING PROTEIN"/>
    <property type="match status" value="1"/>
</dbReference>
<comment type="caution">
    <text evidence="3">The sequence shown here is derived from an EMBL/GenBank/DDBJ whole genome shotgun (WGS) entry which is preliminary data.</text>
</comment>
<feature type="transmembrane region" description="Helical" evidence="1">
    <location>
        <begin position="298"/>
        <end position="325"/>
    </location>
</feature>
<keyword evidence="3" id="KW-0012">Acyltransferase</keyword>
<feature type="transmembrane region" description="Helical" evidence="1">
    <location>
        <begin position="337"/>
        <end position="356"/>
    </location>
</feature>
<keyword evidence="1" id="KW-0812">Transmembrane</keyword>
<organism evidence="3 4">
    <name type="scientific">Gluconobacter cerevisiae</name>
    <dbReference type="NCBI Taxonomy" id="1379734"/>
    <lineage>
        <taxon>Bacteria</taxon>
        <taxon>Pseudomonadati</taxon>
        <taxon>Pseudomonadota</taxon>
        <taxon>Alphaproteobacteria</taxon>
        <taxon>Acetobacterales</taxon>
        <taxon>Acetobacteraceae</taxon>
        <taxon>Gluconobacter</taxon>
    </lineage>
</organism>
<feature type="transmembrane region" description="Helical" evidence="1">
    <location>
        <begin position="208"/>
        <end position="227"/>
    </location>
</feature>
<dbReference type="InterPro" id="IPR002656">
    <property type="entry name" value="Acyl_transf_3_dom"/>
</dbReference>
<feature type="transmembrane region" description="Helical" evidence="1">
    <location>
        <begin position="161"/>
        <end position="177"/>
    </location>
</feature>
<dbReference type="GO" id="GO:0016746">
    <property type="term" value="F:acyltransferase activity"/>
    <property type="evidence" value="ECO:0007669"/>
    <property type="project" value="UniProtKB-KW"/>
</dbReference>
<reference evidence="3 4" key="2">
    <citation type="submission" date="2020-11" db="EMBL/GenBank/DDBJ databases">
        <title>Description of novel Gluconobacter species.</title>
        <authorList>
            <person name="Cleenwerck I."/>
            <person name="Cnockaert M."/>
            <person name="Borremans W."/>
            <person name="Wieme A.D."/>
            <person name="De Vuyst L."/>
            <person name="Vandamme P."/>
        </authorList>
    </citation>
    <scope>NUCLEOTIDE SEQUENCE [LARGE SCALE GENOMIC DNA]</scope>
    <source>
        <strain evidence="3 4">LMG 27748</strain>
    </source>
</reference>
<feature type="domain" description="Acyltransferase 3" evidence="2">
    <location>
        <begin position="21"/>
        <end position="350"/>
    </location>
</feature>
<proteinExistence type="predicted"/>
<dbReference type="InterPro" id="IPR050879">
    <property type="entry name" value="Acyltransferase_3"/>
</dbReference>
<dbReference type="EMBL" id="JABCQO010000006">
    <property type="protein sequence ID" value="MBF0876902.1"/>
    <property type="molecule type" value="Genomic_DNA"/>
</dbReference>